<dbReference type="GO" id="GO:0035999">
    <property type="term" value="P:tetrahydrofolate interconversion"/>
    <property type="evidence" value="ECO:0007669"/>
    <property type="project" value="TreeGrafter"/>
</dbReference>
<dbReference type="AlphaFoldDB" id="A0A073CEC0"/>
<accession>A0A073CEC0</accession>
<evidence type="ECO:0000256" key="5">
    <source>
        <dbReference type="RuleBase" id="RU361279"/>
    </source>
</evidence>
<keyword evidence="7" id="KW-1185">Reference proteome</keyword>
<dbReference type="InterPro" id="IPR037171">
    <property type="entry name" value="NagB/RpiA_transferase-like"/>
</dbReference>
<dbReference type="PIRSF" id="PIRSF006806">
    <property type="entry name" value="FTHF_cligase"/>
    <property type="match status" value="1"/>
</dbReference>
<dbReference type="EC" id="6.3.3.2" evidence="5"/>
<dbReference type="STRING" id="388467.A19Y_1431"/>
<evidence type="ECO:0000313" key="6">
    <source>
        <dbReference type="EMBL" id="KEI66481.1"/>
    </source>
</evidence>
<dbReference type="NCBIfam" id="TIGR02727">
    <property type="entry name" value="MTHFS_bact"/>
    <property type="match status" value="1"/>
</dbReference>
<dbReference type="PANTHER" id="PTHR23407:SF1">
    <property type="entry name" value="5-FORMYLTETRAHYDROFOLATE CYCLO-LIGASE"/>
    <property type="match status" value="1"/>
</dbReference>
<dbReference type="Pfam" id="PF01812">
    <property type="entry name" value="5-FTHF_cyc-lig"/>
    <property type="match status" value="1"/>
</dbReference>
<keyword evidence="5" id="KW-0479">Metal-binding</keyword>
<evidence type="ECO:0000313" key="7">
    <source>
        <dbReference type="Proteomes" id="UP000027395"/>
    </source>
</evidence>
<dbReference type="GO" id="GO:0009396">
    <property type="term" value="P:folic acid-containing compound biosynthetic process"/>
    <property type="evidence" value="ECO:0007669"/>
    <property type="project" value="TreeGrafter"/>
</dbReference>
<dbReference type="eggNOG" id="COG0212">
    <property type="taxonomic scope" value="Bacteria"/>
</dbReference>
<name>A0A073CEC0_PLAA1</name>
<keyword evidence="5" id="KW-0460">Magnesium</keyword>
<protein>
    <recommendedName>
        <fullName evidence="5">5-formyltetrahydrofolate cyclo-ligase</fullName>
        <ecNumber evidence="5">6.3.3.2</ecNumber>
    </recommendedName>
</protein>
<evidence type="ECO:0000256" key="4">
    <source>
        <dbReference type="PIRSR" id="PIRSR006806-1"/>
    </source>
</evidence>
<comment type="cofactor">
    <cofactor evidence="5">
        <name>Mg(2+)</name>
        <dbReference type="ChEBI" id="CHEBI:18420"/>
    </cofactor>
</comment>
<dbReference type="Proteomes" id="UP000027395">
    <property type="component" value="Chromosome"/>
</dbReference>
<dbReference type="EMBL" id="CM002803">
    <property type="protein sequence ID" value="KEI66481.1"/>
    <property type="molecule type" value="Genomic_DNA"/>
</dbReference>
<comment type="similarity">
    <text evidence="1 5">Belongs to the 5-formyltetrahydrofolate cyclo-ligase family.</text>
</comment>
<reference evidence="6 7" key="1">
    <citation type="journal article" date="2014" name="Appl. Environ. Microbiol.">
        <title>Elucidation of insertion elements encoded on plasmids and in vitro construction of shuttle vectors from the toxic cyanobacterium Planktothrix.</title>
        <authorList>
            <person name="Christiansen G."/>
            <person name="Goesmann A."/>
            <person name="Kurmayer R."/>
        </authorList>
    </citation>
    <scope>NUCLEOTIDE SEQUENCE [LARGE SCALE GENOMIC DNA]</scope>
    <source>
        <strain evidence="6 7">NIVA-CYA 126/8</strain>
    </source>
</reference>
<dbReference type="GO" id="GO:0005524">
    <property type="term" value="F:ATP binding"/>
    <property type="evidence" value="ECO:0007669"/>
    <property type="project" value="UniProtKB-KW"/>
</dbReference>
<gene>
    <name evidence="6" type="ORF">A19Y_1431</name>
</gene>
<proteinExistence type="inferred from homology"/>
<comment type="catalytic activity">
    <reaction evidence="5">
        <text>(6S)-5-formyl-5,6,7,8-tetrahydrofolate + ATP = (6R)-5,10-methenyltetrahydrofolate + ADP + phosphate</text>
        <dbReference type="Rhea" id="RHEA:10488"/>
        <dbReference type="ChEBI" id="CHEBI:30616"/>
        <dbReference type="ChEBI" id="CHEBI:43474"/>
        <dbReference type="ChEBI" id="CHEBI:57455"/>
        <dbReference type="ChEBI" id="CHEBI:57457"/>
        <dbReference type="ChEBI" id="CHEBI:456216"/>
        <dbReference type="EC" id="6.3.3.2"/>
    </reaction>
</comment>
<evidence type="ECO:0000256" key="3">
    <source>
        <dbReference type="ARBA" id="ARBA00022840"/>
    </source>
</evidence>
<feature type="binding site" evidence="4">
    <location>
        <begin position="17"/>
        <end position="21"/>
    </location>
    <ligand>
        <name>ATP</name>
        <dbReference type="ChEBI" id="CHEBI:30616"/>
    </ligand>
</feature>
<evidence type="ECO:0000256" key="1">
    <source>
        <dbReference type="ARBA" id="ARBA00010638"/>
    </source>
</evidence>
<keyword evidence="3 4" id="KW-0067">ATP-binding</keyword>
<feature type="binding site" evidence="4">
    <location>
        <position position="68"/>
    </location>
    <ligand>
        <name>substrate</name>
    </ligand>
</feature>
<dbReference type="Gene3D" id="3.40.50.10420">
    <property type="entry name" value="NagB/RpiA/CoA transferase-like"/>
    <property type="match status" value="1"/>
</dbReference>
<dbReference type="InterPro" id="IPR024185">
    <property type="entry name" value="FTHF_cligase-like_sf"/>
</dbReference>
<sequence length="203" mass="23568">MKSTDIGDKKLMFNQNKTELRRLLIKQRRSIATREYQEKSDRICQNLQKNLLFEQAKTILSYFSFRQEPDLSLLLNNTDKKWGFPRCVEQSLSWHYWQHGETYDINSYGIIEPDANLMQLHPSEVDLILVPSVACDPQGYRLGYGGGFYDRMLSLSEWNLIPTVGIIFDFAYVPQLPIDAWDKPLNAVCTDSQFINVSYCLPA</sequence>
<keyword evidence="2 4" id="KW-0547">Nucleotide-binding</keyword>
<dbReference type="GO" id="GO:0030272">
    <property type="term" value="F:5-formyltetrahydrofolate cyclo-ligase activity"/>
    <property type="evidence" value="ECO:0007669"/>
    <property type="project" value="UniProtKB-EC"/>
</dbReference>
<organism evidence="6 7">
    <name type="scientific">Planktothrix agardhii (strain NIVA-CYA 126/8)</name>
    <dbReference type="NCBI Taxonomy" id="388467"/>
    <lineage>
        <taxon>Bacteria</taxon>
        <taxon>Bacillati</taxon>
        <taxon>Cyanobacteriota</taxon>
        <taxon>Cyanophyceae</taxon>
        <taxon>Oscillatoriophycideae</taxon>
        <taxon>Oscillatoriales</taxon>
        <taxon>Microcoleaceae</taxon>
        <taxon>Planktothrix</taxon>
    </lineage>
</organism>
<dbReference type="InterPro" id="IPR002698">
    <property type="entry name" value="FTHF_cligase"/>
</dbReference>
<dbReference type="PATRIC" id="fig|388467.6.peg.1371"/>
<dbReference type="PANTHER" id="PTHR23407">
    <property type="entry name" value="ATPASE INHIBITOR/5-FORMYLTETRAHYDROFOLATE CYCLO-LIGASE"/>
    <property type="match status" value="1"/>
</dbReference>
<dbReference type="SUPFAM" id="SSF100950">
    <property type="entry name" value="NagB/RpiA/CoA transferase-like"/>
    <property type="match status" value="1"/>
</dbReference>
<dbReference type="HOGENOM" id="CLU_066245_1_1_3"/>
<evidence type="ECO:0000256" key="2">
    <source>
        <dbReference type="ARBA" id="ARBA00022741"/>
    </source>
</evidence>
<keyword evidence="6" id="KW-0436">Ligase</keyword>
<feature type="binding site" evidence="4">
    <location>
        <begin position="141"/>
        <end position="149"/>
    </location>
    <ligand>
        <name>ATP</name>
        <dbReference type="ChEBI" id="CHEBI:30616"/>
    </ligand>
</feature>
<dbReference type="GO" id="GO:0046872">
    <property type="term" value="F:metal ion binding"/>
    <property type="evidence" value="ECO:0007669"/>
    <property type="project" value="UniProtKB-KW"/>
</dbReference>